<evidence type="ECO:0000259" key="10">
    <source>
        <dbReference type="PROSITE" id="PS50071"/>
    </source>
</evidence>
<evidence type="ECO:0000313" key="11">
    <source>
        <dbReference type="EMBL" id="KAJ3591283.1"/>
    </source>
</evidence>
<evidence type="ECO:0000313" key="12">
    <source>
        <dbReference type="Proteomes" id="UP001148018"/>
    </source>
</evidence>
<comment type="similarity">
    <text evidence="2">Belongs to the paired homeobox family.</text>
</comment>
<dbReference type="InterPro" id="IPR001356">
    <property type="entry name" value="HD"/>
</dbReference>
<feature type="region of interest" description="Disordered" evidence="9">
    <location>
        <begin position="102"/>
        <end position="167"/>
    </location>
</feature>
<dbReference type="AlphaFoldDB" id="A0A9Q0IAZ5"/>
<evidence type="ECO:0000256" key="2">
    <source>
        <dbReference type="ARBA" id="ARBA00005733"/>
    </source>
</evidence>
<feature type="region of interest" description="Disordered" evidence="9">
    <location>
        <begin position="265"/>
        <end position="285"/>
    </location>
</feature>
<feature type="DNA-binding region" description="Homeobox" evidence="7">
    <location>
        <begin position="15"/>
        <end position="74"/>
    </location>
</feature>
<keyword evidence="4 7" id="KW-0238">DNA-binding</keyword>
<dbReference type="PANTHER" id="PTHR47777">
    <property type="entry name" value="HOMEOBOX PROTEIN SEBOX"/>
    <property type="match status" value="1"/>
</dbReference>
<dbReference type="InterPro" id="IPR009057">
    <property type="entry name" value="Homeodomain-like_sf"/>
</dbReference>
<evidence type="ECO:0000256" key="6">
    <source>
        <dbReference type="ARBA" id="ARBA00023242"/>
    </source>
</evidence>
<dbReference type="PROSITE" id="PS50071">
    <property type="entry name" value="HOMEOBOX_2"/>
    <property type="match status" value="1"/>
</dbReference>
<dbReference type="Proteomes" id="UP001148018">
    <property type="component" value="Unassembled WGS sequence"/>
</dbReference>
<dbReference type="GO" id="GO:0005634">
    <property type="term" value="C:nucleus"/>
    <property type="evidence" value="ECO:0007669"/>
    <property type="project" value="UniProtKB-SubCell"/>
</dbReference>
<comment type="caution">
    <text evidence="11">The sequence shown here is derived from an EMBL/GenBank/DDBJ whole genome shotgun (WGS) entry which is preliminary data.</text>
</comment>
<dbReference type="SMART" id="SM00389">
    <property type="entry name" value="HOX"/>
    <property type="match status" value="1"/>
</dbReference>
<keyword evidence="6 7" id="KW-0539">Nucleus</keyword>
<evidence type="ECO:0000256" key="3">
    <source>
        <dbReference type="ARBA" id="ARBA00022473"/>
    </source>
</evidence>
<evidence type="ECO:0000256" key="7">
    <source>
        <dbReference type="PROSITE-ProRule" id="PRU00108"/>
    </source>
</evidence>
<evidence type="ECO:0000256" key="4">
    <source>
        <dbReference type="ARBA" id="ARBA00023125"/>
    </source>
</evidence>
<feature type="region of interest" description="Disordered" evidence="9">
    <location>
        <begin position="72"/>
        <end position="91"/>
    </location>
</feature>
<keyword evidence="12" id="KW-1185">Reference proteome</keyword>
<evidence type="ECO:0000256" key="1">
    <source>
        <dbReference type="ARBA" id="ARBA00004123"/>
    </source>
</evidence>
<proteinExistence type="inferred from homology"/>
<dbReference type="GO" id="GO:0003677">
    <property type="term" value="F:DNA binding"/>
    <property type="evidence" value="ECO:0007669"/>
    <property type="project" value="UniProtKB-UniRule"/>
</dbReference>
<dbReference type="CDD" id="cd00086">
    <property type="entry name" value="homeodomain"/>
    <property type="match status" value="1"/>
</dbReference>
<keyword evidence="5 7" id="KW-0371">Homeobox</keyword>
<evidence type="ECO:0000256" key="8">
    <source>
        <dbReference type="RuleBase" id="RU000682"/>
    </source>
</evidence>
<feature type="region of interest" description="Disordered" evidence="9">
    <location>
        <begin position="204"/>
        <end position="236"/>
    </location>
</feature>
<dbReference type="SUPFAM" id="SSF46689">
    <property type="entry name" value="Homeodomain-like"/>
    <property type="match status" value="1"/>
</dbReference>
<reference evidence="11" key="1">
    <citation type="submission" date="2022-07" db="EMBL/GenBank/DDBJ databases">
        <title>Chromosome-level genome of Muraenolepis orangiensis.</title>
        <authorList>
            <person name="Kim J."/>
        </authorList>
    </citation>
    <scope>NUCLEOTIDE SEQUENCE</scope>
    <source>
        <strain evidence="11">KU_S4_2022</strain>
        <tissue evidence="11">Muscle</tissue>
    </source>
</reference>
<dbReference type="InterPro" id="IPR042223">
    <property type="entry name" value="SEBOX"/>
</dbReference>
<feature type="compositionally biased region" description="Low complexity" evidence="9">
    <location>
        <begin position="105"/>
        <end position="167"/>
    </location>
</feature>
<name>A0A9Q0IAZ5_9TELE</name>
<sequence length="379" mass="42409">MTAASALYGRVEAQRKRKRTVFSRAQLSELEQAFAVTPYPDVTLRESLAELTRLPESKIQVWFQNRRARSMKTGRLPKSSQTTLEAPGDPESIWHRDHISSPEQTSTFHTPTSTFPTSTLHTTTSTFPTSTLHTPTSTFHTPTSTLHTPTSTFHTPTSPFPTSTLHTPTSIGDLFRYEQNQSSDEGHPMFSDWLQLYSNPAPCSSTPPAIHHHPHHHHPHHHHPHHHHPHHPQSSLKLFETLSWEKEPQRKLNHMGTVPVSLSGLLPGPPPHSRHHQHTSTSRNYRAEGPGFIQASPRNIKPQPGLPGPAGGQLQSIYPGGGRGHTSVDQVVPSHLQQVYWDVPQGLHQHHPPRGPQTSMGYISDLIYKAAIVTNFLEF</sequence>
<protein>
    <recommendedName>
        <fullName evidence="10">Homeobox domain-containing protein</fullName>
    </recommendedName>
</protein>
<evidence type="ECO:0000256" key="5">
    <source>
        <dbReference type="ARBA" id="ARBA00023155"/>
    </source>
</evidence>
<organism evidence="11 12">
    <name type="scientific">Muraenolepis orangiensis</name>
    <name type="common">Patagonian moray cod</name>
    <dbReference type="NCBI Taxonomy" id="630683"/>
    <lineage>
        <taxon>Eukaryota</taxon>
        <taxon>Metazoa</taxon>
        <taxon>Chordata</taxon>
        <taxon>Craniata</taxon>
        <taxon>Vertebrata</taxon>
        <taxon>Euteleostomi</taxon>
        <taxon>Actinopterygii</taxon>
        <taxon>Neopterygii</taxon>
        <taxon>Teleostei</taxon>
        <taxon>Neoteleostei</taxon>
        <taxon>Acanthomorphata</taxon>
        <taxon>Zeiogadaria</taxon>
        <taxon>Gadariae</taxon>
        <taxon>Gadiformes</taxon>
        <taxon>Muraenolepidoidei</taxon>
        <taxon>Muraenolepididae</taxon>
        <taxon>Muraenolepis</taxon>
    </lineage>
</organism>
<dbReference type="PANTHER" id="PTHR47777:SF1">
    <property type="entry name" value="HOMEOBOX PROTEIN SEBOX"/>
    <property type="match status" value="1"/>
</dbReference>
<dbReference type="OrthoDB" id="6159439at2759"/>
<dbReference type="Pfam" id="PF00046">
    <property type="entry name" value="Homeodomain"/>
    <property type="match status" value="1"/>
</dbReference>
<keyword evidence="3" id="KW-0217">Developmental protein</keyword>
<feature type="compositionally biased region" description="Basic residues" evidence="9">
    <location>
        <begin position="210"/>
        <end position="231"/>
    </location>
</feature>
<feature type="domain" description="Homeobox" evidence="10">
    <location>
        <begin position="13"/>
        <end position="73"/>
    </location>
</feature>
<dbReference type="EMBL" id="JANIIK010000114">
    <property type="protein sequence ID" value="KAJ3591283.1"/>
    <property type="molecule type" value="Genomic_DNA"/>
</dbReference>
<evidence type="ECO:0000256" key="9">
    <source>
        <dbReference type="SAM" id="MobiDB-lite"/>
    </source>
</evidence>
<comment type="subcellular location">
    <subcellularLocation>
        <location evidence="1 7 8">Nucleus</location>
    </subcellularLocation>
</comment>
<accession>A0A9Q0IAZ5</accession>
<dbReference type="FunFam" id="1.10.10.60:FF:000312">
    <property type="entry name" value="Mix-type homeobox gene 1"/>
    <property type="match status" value="1"/>
</dbReference>
<dbReference type="Gene3D" id="1.10.10.60">
    <property type="entry name" value="Homeodomain-like"/>
    <property type="match status" value="1"/>
</dbReference>
<gene>
    <name evidence="11" type="ORF">NHX12_009229</name>
</gene>